<evidence type="ECO:0000256" key="1">
    <source>
        <dbReference type="SAM" id="MobiDB-lite"/>
    </source>
</evidence>
<name>A0ABN3GA07_9ACTN</name>
<evidence type="ECO:0000313" key="2">
    <source>
        <dbReference type="EMBL" id="GAA2347291.1"/>
    </source>
</evidence>
<dbReference type="EMBL" id="BAAARV010000025">
    <property type="protein sequence ID" value="GAA2347291.1"/>
    <property type="molecule type" value="Genomic_DNA"/>
</dbReference>
<dbReference type="Proteomes" id="UP001501444">
    <property type="component" value="Unassembled WGS sequence"/>
</dbReference>
<feature type="region of interest" description="Disordered" evidence="1">
    <location>
        <begin position="81"/>
        <end position="100"/>
    </location>
</feature>
<keyword evidence="3" id="KW-1185">Reference proteome</keyword>
<comment type="caution">
    <text evidence="2">The sequence shown here is derived from an EMBL/GenBank/DDBJ whole genome shotgun (WGS) entry which is preliminary data.</text>
</comment>
<proteinExistence type="predicted"/>
<protein>
    <recommendedName>
        <fullName evidence="4">SPOR domain-containing protein</fullName>
    </recommendedName>
</protein>
<accession>A0ABN3GA07</accession>
<evidence type="ECO:0008006" key="4">
    <source>
        <dbReference type="Google" id="ProtNLM"/>
    </source>
</evidence>
<organism evidence="2 3">
    <name type="scientific">Dactylosporangium salmoneum</name>
    <dbReference type="NCBI Taxonomy" id="53361"/>
    <lineage>
        <taxon>Bacteria</taxon>
        <taxon>Bacillati</taxon>
        <taxon>Actinomycetota</taxon>
        <taxon>Actinomycetes</taxon>
        <taxon>Micromonosporales</taxon>
        <taxon>Micromonosporaceae</taxon>
        <taxon>Dactylosporangium</taxon>
    </lineage>
</organism>
<sequence>MIAADLPYSIRVACFWGDVDDYQKLYLIGPYRTAEARDAALQHLASLPGNYGCPASGSPGCGVGMRRADERPSLRFRCAARPAARRRPADRGRLPSLAGR</sequence>
<evidence type="ECO:0000313" key="3">
    <source>
        <dbReference type="Proteomes" id="UP001501444"/>
    </source>
</evidence>
<gene>
    <name evidence="2" type="ORF">GCM10010170_034760</name>
</gene>
<reference evidence="2 3" key="1">
    <citation type="journal article" date="2019" name="Int. J. Syst. Evol. Microbiol.">
        <title>The Global Catalogue of Microorganisms (GCM) 10K type strain sequencing project: providing services to taxonomists for standard genome sequencing and annotation.</title>
        <authorList>
            <consortium name="The Broad Institute Genomics Platform"/>
            <consortium name="The Broad Institute Genome Sequencing Center for Infectious Disease"/>
            <person name="Wu L."/>
            <person name="Ma J."/>
        </authorList>
    </citation>
    <scope>NUCLEOTIDE SEQUENCE [LARGE SCALE GENOMIC DNA]</scope>
    <source>
        <strain evidence="2 3">JCM 3272</strain>
    </source>
</reference>